<dbReference type="Proteomes" id="UP000596827">
    <property type="component" value="Unassembled WGS sequence"/>
</dbReference>
<name>A0A923MAY5_9BURK</name>
<dbReference type="RefSeq" id="WP_187083783.1">
    <property type="nucleotide sequence ID" value="NZ_JACORU010000010.1"/>
</dbReference>
<reference evidence="2" key="1">
    <citation type="submission" date="2020-08" db="EMBL/GenBank/DDBJ databases">
        <title>Ramlibacter sp. GTP1 16S ribosomal RNA gene genome sequencing and assembly.</title>
        <authorList>
            <person name="Kang M."/>
        </authorList>
    </citation>
    <scope>NUCLEOTIDE SEQUENCE</scope>
    <source>
        <strain evidence="2">GTP1</strain>
    </source>
</reference>
<evidence type="ECO:0000256" key="1">
    <source>
        <dbReference type="SAM" id="SignalP"/>
    </source>
</evidence>
<protein>
    <recommendedName>
        <fullName evidence="4">DUF4426 domain-containing protein</fullName>
    </recommendedName>
</protein>
<organism evidence="2 3">
    <name type="scientific">Ramlibacter albus</name>
    <dbReference type="NCBI Taxonomy" id="2079448"/>
    <lineage>
        <taxon>Bacteria</taxon>
        <taxon>Pseudomonadati</taxon>
        <taxon>Pseudomonadota</taxon>
        <taxon>Betaproteobacteria</taxon>
        <taxon>Burkholderiales</taxon>
        <taxon>Comamonadaceae</taxon>
        <taxon>Ramlibacter</taxon>
    </lineage>
</organism>
<dbReference type="EMBL" id="JACORU010000010">
    <property type="protein sequence ID" value="MBC5767295.1"/>
    <property type="molecule type" value="Genomic_DNA"/>
</dbReference>
<accession>A0A923MAY5</accession>
<sequence>MAPLNASIRAGTAAAALALYGSLALAQAPPPGTAAATTRTTTEAGVTIKVTPVALLPIGWMFAVVLESTSSIDDNVKAQALLVAGAEQLQASEWDGAGPGGARREGVLTFPVPKADPAALELRIARKGEAAPRVFKWERADLK</sequence>
<feature type="chain" id="PRO_5037299465" description="DUF4426 domain-containing protein" evidence="1">
    <location>
        <begin position="27"/>
        <end position="143"/>
    </location>
</feature>
<keyword evidence="1" id="KW-0732">Signal</keyword>
<gene>
    <name evidence="2" type="ORF">H8R02_22700</name>
</gene>
<feature type="signal peptide" evidence="1">
    <location>
        <begin position="1"/>
        <end position="26"/>
    </location>
</feature>
<comment type="caution">
    <text evidence="2">The sequence shown here is derived from an EMBL/GenBank/DDBJ whole genome shotgun (WGS) entry which is preliminary data.</text>
</comment>
<proteinExistence type="predicted"/>
<dbReference type="AlphaFoldDB" id="A0A923MAY5"/>
<keyword evidence="3" id="KW-1185">Reference proteome</keyword>
<evidence type="ECO:0000313" key="2">
    <source>
        <dbReference type="EMBL" id="MBC5767295.1"/>
    </source>
</evidence>
<evidence type="ECO:0000313" key="3">
    <source>
        <dbReference type="Proteomes" id="UP000596827"/>
    </source>
</evidence>
<evidence type="ECO:0008006" key="4">
    <source>
        <dbReference type="Google" id="ProtNLM"/>
    </source>
</evidence>